<organism evidence="1 2">
    <name type="scientific">Paenibacillus antri</name>
    <dbReference type="NCBI Taxonomy" id="2582848"/>
    <lineage>
        <taxon>Bacteria</taxon>
        <taxon>Bacillati</taxon>
        <taxon>Bacillota</taxon>
        <taxon>Bacilli</taxon>
        <taxon>Bacillales</taxon>
        <taxon>Paenibacillaceae</taxon>
        <taxon>Paenibacillus</taxon>
    </lineage>
</organism>
<dbReference type="AlphaFoldDB" id="A0A5R9G7Y9"/>
<evidence type="ECO:0000313" key="1">
    <source>
        <dbReference type="EMBL" id="TLS48853.1"/>
    </source>
</evidence>
<comment type="caution">
    <text evidence="1">The sequence shown here is derived from an EMBL/GenBank/DDBJ whole genome shotgun (WGS) entry which is preliminary data.</text>
</comment>
<dbReference type="Proteomes" id="UP000309676">
    <property type="component" value="Unassembled WGS sequence"/>
</dbReference>
<dbReference type="OrthoDB" id="4687120at2"/>
<evidence type="ECO:0000313" key="2">
    <source>
        <dbReference type="Proteomes" id="UP000309676"/>
    </source>
</evidence>
<name>A0A5R9G7Y9_9BACL</name>
<keyword evidence="2" id="KW-1185">Reference proteome</keyword>
<dbReference type="Pfam" id="PF07485">
    <property type="entry name" value="DUF1529"/>
    <property type="match status" value="2"/>
</dbReference>
<dbReference type="InterPro" id="IPR011094">
    <property type="entry name" value="Uncharacterised_LppY/LpqO"/>
</dbReference>
<proteinExistence type="predicted"/>
<accession>A0A5R9G7Y9</accession>
<dbReference type="EMBL" id="VCIW01000028">
    <property type="protein sequence ID" value="TLS48853.1"/>
    <property type="molecule type" value="Genomic_DNA"/>
</dbReference>
<gene>
    <name evidence="1" type="ORF">FE782_28500</name>
</gene>
<sequence length="280" mass="31067">MESSNVTAQAHEINWKPVEQILGIPGKMTADGVYKFSLPRSDLQVTVEGIKIKPTLALGTWFAFKKHDAKAMVMGDLVLTEDEVNPVMDKLFKGGIIVTALHNHLIGESPRVKYMHIEGHGEPVELAKSLREALDVTKTPLTASKSNQSIEFPFHAKRIEQVLGYRGQVSNGVYQISVPRAEKITENKMEIPPSMGVASPLNFQPTSGGKAAITGDLVLTAEEVYPVARVLRENDIKVTALHNHMLTEKPRLFFMHFWALDNAEKLAKGLRQALDHMNVK</sequence>
<reference evidence="1 2" key="1">
    <citation type="submission" date="2019-05" db="EMBL/GenBank/DDBJ databases">
        <authorList>
            <person name="Narsing Rao M.P."/>
            <person name="Li W.J."/>
        </authorList>
    </citation>
    <scope>NUCLEOTIDE SEQUENCE [LARGE SCALE GENOMIC DNA]</scope>
    <source>
        <strain evidence="1 2">SYSU_K30003</strain>
    </source>
</reference>
<protein>
    <submittedName>
        <fullName evidence="1">DUF1259 domain-containing protein</fullName>
    </submittedName>
</protein>